<sequence>MSSSHRGRQSKRRSRGQIDTKIVQLRHQNYKLPISRLPPELLSSIFLYARDGADDRKQSHAVLVVSWVSLHWREVVLSNPFLWNILDVRGEDLVNIFLTRSRQVKLSVSMWAESPNDLVAIVKELGRLQSLRLMCPEIDEDDDDLIMHDDTLLQPHWSQSAPYLRELSLENFPIPPNPFNNTTPALRHVHLIWCNFDWDSFPFPNLTELQIICPGDIINPAQFVQKLQQMPALERLLLDGVLVGTDGPASVRLNLPHLKYISVGTVDPTTLVDLLQRISLPSTAEIVVQPDNCGDLVNQIITELRACQDGARKQLARFNLQAQDTHFSIETTSVPTPPNEFGTSIQGSFGQWTFDDSVTDGLLHHYDFSALTSLTLHSDDQPISADIWTTVLSPLPQVEVVDLCGAFATTFINHLVKSAGGVSELFASDSDTKIEDVVSGKLREKMIFPSLKSLGLHRKGFFSPGGLDGPEDTKWPGDFAIFRFVLGMRWLMGCGIRHLTITRFSLTLARIQDLRRTVDQFSYERDWVPQPVNELDWVVEHHEVL</sequence>
<reference evidence="1 2" key="1">
    <citation type="journal article" date="2019" name="Nat. Ecol. Evol.">
        <title>Megaphylogeny resolves global patterns of mushroom evolution.</title>
        <authorList>
            <person name="Varga T."/>
            <person name="Krizsan K."/>
            <person name="Foldi C."/>
            <person name="Dima B."/>
            <person name="Sanchez-Garcia M."/>
            <person name="Sanchez-Ramirez S."/>
            <person name="Szollosi G.J."/>
            <person name="Szarkandi J.G."/>
            <person name="Papp V."/>
            <person name="Albert L."/>
            <person name="Andreopoulos W."/>
            <person name="Angelini C."/>
            <person name="Antonin V."/>
            <person name="Barry K.W."/>
            <person name="Bougher N.L."/>
            <person name="Buchanan P."/>
            <person name="Buyck B."/>
            <person name="Bense V."/>
            <person name="Catcheside P."/>
            <person name="Chovatia M."/>
            <person name="Cooper J."/>
            <person name="Damon W."/>
            <person name="Desjardin D."/>
            <person name="Finy P."/>
            <person name="Geml J."/>
            <person name="Haridas S."/>
            <person name="Hughes K."/>
            <person name="Justo A."/>
            <person name="Karasinski D."/>
            <person name="Kautmanova I."/>
            <person name="Kiss B."/>
            <person name="Kocsube S."/>
            <person name="Kotiranta H."/>
            <person name="LaButti K.M."/>
            <person name="Lechner B.E."/>
            <person name="Liimatainen K."/>
            <person name="Lipzen A."/>
            <person name="Lukacs Z."/>
            <person name="Mihaltcheva S."/>
            <person name="Morgado L.N."/>
            <person name="Niskanen T."/>
            <person name="Noordeloos M.E."/>
            <person name="Ohm R.A."/>
            <person name="Ortiz-Santana B."/>
            <person name="Ovrebo C."/>
            <person name="Racz N."/>
            <person name="Riley R."/>
            <person name="Savchenko A."/>
            <person name="Shiryaev A."/>
            <person name="Soop K."/>
            <person name="Spirin V."/>
            <person name="Szebenyi C."/>
            <person name="Tomsovsky M."/>
            <person name="Tulloss R.E."/>
            <person name="Uehling J."/>
            <person name="Grigoriev I.V."/>
            <person name="Vagvolgyi C."/>
            <person name="Papp T."/>
            <person name="Martin F.M."/>
            <person name="Miettinen O."/>
            <person name="Hibbett D.S."/>
            <person name="Nagy L.G."/>
        </authorList>
    </citation>
    <scope>NUCLEOTIDE SEQUENCE [LARGE SCALE GENOMIC DNA]</scope>
    <source>
        <strain evidence="1 2">NL-1719</strain>
    </source>
</reference>
<proteinExistence type="predicted"/>
<evidence type="ECO:0000313" key="2">
    <source>
        <dbReference type="Proteomes" id="UP000308600"/>
    </source>
</evidence>
<name>A0ACD3AWF6_9AGAR</name>
<protein>
    <submittedName>
        <fullName evidence="1">Uncharacterized protein</fullName>
    </submittedName>
</protein>
<dbReference type="Proteomes" id="UP000308600">
    <property type="component" value="Unassembled WGS sequence"/>
</dbReference>
<dbReference type="EMBL" id="ML208328">
    <property type="protein sequence ID" value="TFK69604.1"/>
    <property type="molecule type" value="Genomic_DNA"/>
</dbReference>
<keyword evidence="2" id="KW-1185">Reference proteome</keyword>
<gene>
    <name evidence="1" type="ORF">BDN72DRAFT_840198</name>
</gene>
<organism evidence="1 2">
    <name type="scientific">Pluteus cervinus</name>
    <dbReference type="NCBI Taxonomy" id="181527"/>
    <lineage>
        <taxon>Eukaryota</taxon>
        <taxon>Fungi</taxon>
        <taxon>Dikarya</taxon>
        <taxon>Basidiomycota</taxon>
        <taxon>Agaricomycotina</taxon>
        <taxon>Agaricomycetes</taxon>
        <taxon>Agaricomycetidae</taxon>
        <taxon>Agaricales</taxon>
        <taxon>Pluteineae</taxon>
        <taxon>Pluteaceae</taxon>
        <taxon>Pluteus</taxon>
    </lineage>
</organism>
<evidence type="ECO:0000313" key="1">
    <source>
        <dbReference type="EMBL" id="TFK69604.1"/>
    </source>
</evidence>
<accession>A0ACD3AWF6</accession>